<name>A0AAV5MI86_9ROSI</name>
<sequence>MLKAKYNGKVRPNPPPKDSKGIPAALYDKPTHNAPSLLFSLKKHFQMLPSTSLQILLLTIFFPGRTFTHSHGHISLPCYTLQLIQQSFIHPLLFCKKGSDSWREEIRQEKELLRMLPESRQINAAMPYVPCRSLFHPILMLQSKLPLQCTLKREASLQSRNTQVQAIQTPILEKLWSGDTVICTTDHNDISDVDATSVNKFNNVSLSSNPVVSFCFFFMVQ</sequence>
<evidence type="ECO:0000256" key="1">
    <source>
        <dbReference type="SAM" id="MobiDB-lite"/>
    </source>
</evidence>
<protein>
    <submittedName>
        <fullName evidence="2">Uncharacterized protein</fullName>
    </submittedName>
</protein>
<proteinExistence type="predicted"/>
<evidence type="ECO:0000313" key="3">
    <source>
        <dbReference type="Proteomes" id="UP001054252"/>
    </source>
</evidence>
<reference evidence="2 3" key="1">
    <citation type="journal article" date="2021" name="Commun. Biol.">
        <title>The genome of Shorea leprosula (Dipterocarpaceae) highlights the ecological relevance of drought in aseasonal tropical rainforests.</title>
        <authorList>
            <person name="Ng K.K.S."/>
            <person name="Kobayashi M.J."/>
            <person name="Fawcett J.A."/>
            <person name="Hatakeyama M."/>
            <person name="Paape T."/>
            <person name="Ng C.H."/>
            <person name="Ang C.C."/>
            <person name="Tnah L.H."/>
            <person name="Lee C.T."/>
            <person name="Nishiyama T."/>
            <person name="Sese J."/>
            <person name="O'Brien M.J."/>
            <person name="Copetti D."/>
            <person name="Mohd Noor M.I."/>
            <person name="Ong R.C."/>
            <person name="Putra M."/>
            <person name="Sireger I.Z."/>
            <person name="Indrioko S."/>
            <person name="Kosugi Y."/>
            <person name="Izuno A."/>
            <person name="Isagi Y."/>
            <person name="Lee S.L."/>
            <person name="Shimizu K.K."/>
        </authorList>
    </citation>
    <scope>NUCLEOTIDE SEQUENCE [LARGE SCALE GENOMIC DNA]</scope>
    <source>
        <strain evidence="2">214</strain>
    </source>
</reference>
<gene>
    <name evidence="2" type="ORF">SLEP1_g56255</name>
</gene>
<feature type="region of interest" description="Disordered" evidence="1">
    <location>
        <begin position="1"/>
        <end position="24"/>
    </location>
</feature>
<keyword evidence="3" id="KW-1185">Reference proteome</keyword>
<evidence type="ECO:0000313" key="2">
    <source>
        <dbReference type="EMBL" id="GKV49505.1"/>
    </source>
</evidence>
<comment type="caution">
    <text evidence="2">The sequence shown here is derived from an EMBL/GenBank/DDBJ whole genome shotgun (WGS) entry which is preliminary data.</text>
</comment>
<organism evidence="2 3">
    <name type="scientific">Rubroshorea leprosula</name>
    <dbReference type="NCBI Taxonomy" id="152421"/>
    <lineage>
        <taxon>Eukaryota</taxon>
        <taxon>Viridiplantae</taxon>
        <taxon>Streptophyta</taxon>
        <taxon>Embryophyta</taxon>
        <taxon>Tracheophyta</taxon>
        <taxon>Spermatophyta</taxon>
        <taxon>Magnoliopsida</taxon>
        <taxon>eudicotyledons</taxon>
        <taxon>Gunneridae</taxon>
        <taxon>Pentapetalae</taxon>
        <taxon>rosids</taxon>
        <taxon>malvids</taxon>
        <taxon>Malvales</taxon>
        <taxon>Dipterocarpaceae</taxon>
        <taxon>Rubroshorea</taxon>
    </lineage>
</organism>
<accession>A0AAV5MI86</accession>
<dbReference type="Proteomes" id="UP001054252">
    <property type="component" value="Unassembled WGS sequence"/>
</dbReference>
<dbReference type="PANTHER" id="PTHR34570:SF12">
    <property type="entry name" value="EXPRESSED PROTEIN"/>
    <property type="match status" value="1"/>
</dbReference>
<dbReference type="PANTHER" id="PTHR34570">
    <property type="entry name" value="OS03G0593100 PROTEIN"/>
    <property type="match status" value="1"/>
</dbReference>
<dbReference type="AlphaFoldDB" id="A0AAV5MI86"/>
<dbReference type="EMBL" id="BPVZ01000302">
    <property type="protein sequence ID" value="GKV49505.1"/>
    <property type="molecule type" value="Genomic_DNA"/>
</dbReference>